<dbReference type="Proteomes" id="UP001264519">
    <property type="component" value="Unassembled WGS sequence"/>
</dbReference>
<sequence>MQPIDSLHDFFVRTGAEVSLYHLGRRVEPCELDTLAALEHDDQPWPQPWQGRARLAMVFRLGELADPLIWFLALPLDEQGRLDPAPRDAFLQRLLETLGRNVQGLGREDGEAIDNLMKDNPLAFTPALPFQAMLHARASLDLGRPASQHFEPAEAYLDGQQALDWRALGLQGLADVAVRLDADRAARLAARLPALPDEVLASLCYCLEHVAIDDALARALRERGEAAAAAGDIEGFCACVRAVAGADRAIAGAWYDALLADPDACGPDLLAAIAGRGWRHLEDGERLPAFLNRLAASPQADFTAVARDLALIPRLRLPVLMTLREAAPESAIGRRLAGLSGRGPDEE</sequence>
<accession>A0ABU1G457</accession>
<gene>
    <name evidence="1" type="ORF">QC818_13145</name>
</gene>
<dbReference type="Pfam" id="PF12069">
    <property type="entry name" value="DUF3549"/>
    <property type="match status" value="1"/>
</dbReference>
<dbReference type="InterPro" id="IPR021936">
    <property type="entry name" value="DUF3549"/>
</dbReference>
<dbReference type="RefSeq" id="WP_309653322.1">
    <property type="nucleotide sequence ID" value="NZ_JARWAK010000011.1"/>
</dbReference>
<reference evidence="1 2" key="1">
    <citation type="submission" date="2023-04" db="EMBL/GenBank/DDBJ databases">
        <title>A long-awaited taxogenomic arrangement of the family Halomonadaceae.</title>
        <authorList>
            <person name="De La Haba R."/>
            <person name="Chuvochina M."/>
            <person name="Wittouck S."/>
            <person name="Arahal D.R."/>
            <person name="Sanchez-Porro C."/>
            <person name="Hugenholtz P."/>
            <person name="Ventosa A."/>
        </authorList>
    </citation>
    <scope>NUCLEOTIDE SEQUENCE [LARGE SCALE GENOMIC DNA]</scope>
    <source>
        <strain evidence="1 2">DSM 23530</strain>
    </source>
</reference>
<evidence type="ECO:0000313" key="2">
    <source>
        <dbReference type="Proteomes" id="UP001264519"/>
    </source>
</evidence>
<keyword evidence="2" id="KW-1185">Reference proteome</keyword>
<organism evidence="1 2">
    <name type="scientific">Halomonas koreensis</name>
    <dbReference type="NCBI Taxonomy" id="245385"/>
    <lineage>
        <taxon>Bacteria</taxon>
        <taxon>Pseudomonadati</taxon>
        <taxon>Pseudomonadota</taxon>
        <taxon>Gammaproteobacteria</taxon>
        <taxon>Oceanospirillales</taxon>
        <taxon>Halomonadaceae</taxon>
        <taxon>Halomonas</taxon>
    </lineage>
</organism>
<dbReference type="EMBL" id="JARWAK010000011">
    <property type="protein sequence ID" value="MDR5867734.1"/>
    <property type="molecule type" value="Genomic_DNA"/>
</dbReference>
<comment type="caution">
    <text evidence="1">The sequence shown here is derived from an EMBL/GenBank/DDBJ whole genome shotgun (WGS) entry which is preliminary data.</text>
</comment>
<protein>
    <submittedName>
        <fullName evidence="1">DUF3549 family protein</fullName>
    </submittedName>
</protein>
<evidence type="ECO:0000313" key="1">
    <source>
        <dbReference type="EMBL" id="MDR5867734.1"/>
    </source>
</evidence>
<name>A0ABU1G457_9GAMM</name>
<proteinExistence type="predicted"/>